<keyword evidence="9" id="KW-1185">Reference proteome</keyword>
<dbReference type="OrthoDB" id="9805703at2"/>
<sequence>MTAPLATPAATTAALPQGGVWRRRLPGLGLAVVLAVASYWLATLPGLKVVGPLTVALLIGIALRSTMGLPALLTEGTRYSARTVLRLGIVLMGARLDFGLVAKVGPRVLLLALAVIVGGILGIRWVTQRFGVPEKLGTLLAVGTSICGASAVVAASSVTRAEEEDTTLAVGLCGILGTVGVLFYVFVGPLLGLSTAQLAILSGATLHEVAQVMAAAFTWGNSAGDLGTLVKLTRVVLLAPALVVLGLASGAGGKVRYSWKEPPIPWFVLGFLAVGVLGSVGVLPAVAKAGLSTASVFLMVMAMAAMGLGTHLSMVRRAGMRVVYAGLAGFAGLALSAWALIQLLSIQ</sequence>
<feature type="transmembrane region" description="Helical" evidence="7">
    <location>
        <begin position="138"/>
        <end position="156"/>
    </location>
</feature>
<evidence type="ECO:0000256" key="4">
    <source>
        <dbReference type="ARBA" id="ARBA00022692"/>
    </source>
</evidence>
<feature type="transmembrane region" description="Helical" evidence="7">
    <location>
        <begin position="168"/>
        <end position="191"/>
    </location>
</feature>
<dbReference type="Pfam" id="PF03601">
    <property type="entry name" value="Cons_hypoth698"/>
    <property type="match status" value="1"/>
</dbReference>
<keyword evidence="3" id="KW-1003">Cell membrane</keyword>
<evidence type="ECO:0000256" key="2">
    <source>
        <dbReference type="ARBA" id="ARBA00007977"/>
    </source>
</evidence>
<keyword evidence="4 7" id="KW-0812">Transmembrane</keyword>
<organism evidence="8 9">
    <name type="scientific">Cystobacter ferrugineus</name>
    <dbReference type="NCBI Taxonomy" id="83449"/>
    <lineage>
        <taxon>Bacteria</taxon>
        <taxon>Pseudomonadati</taxon>
        <taxon>Myxococcota</taxon>
        <taxon>Myxococcia</taxon>
        <taxon>Myxococcales</taxon>
        <taxon>Cystobacterineae</taxon>
        <taxon>Archangiaceae</taxon>
        <taxon>Cystobacter</taxon>
    </lineage>
</organism>
<dbReference type="STRING" id="83449.BON30_17770"/>
<evidence type="ECO:0000313" key="8">
    <source>
        <dbReference type="EMBL" id="OJH39359.1"/>
    </source>
</evidence>
<keyword evidence="6 7" id="KW-0472">Membrane</keyword>
<dbReference type="PANTHER" id="PTHR30106">
    <property type="entry name" value="INNER MEMBRANE PROTEIN YEIH-RELATED"/>
    <property type="match status" value="1"/>
</dbReference>
<dbReference type="RefSeq" id="WP_071899531.1">
    <property type="nucleotide sequence ID" value="NZ_MPIN01000004.1"/>
</dbReference>
<feature type="transmembrane region" description="Helical" evidence="7">
    <location>
        <begin position="264"/>
        <end position="283"/>
    </location>
</feature>
<dbReference type="EMBL" id="MPIN01000004">
    <property type="protein sequence ID" value="OJH39359.1"/>
    <property type="molecule type" value="Genomic_DNA"/>
</dbReference>
<evidence type="ECO:0008006" key="10">
    <source>
        <dbReference type="Google" id="ProtNLM"/>
    </source>
</evidence>
<name>A0A1L9BAT8_9BACT</name>
<evidence type="ECO:0000256" key="5">
    <source>
        <dbReference type="ARBA" id="ARBA00022989"/>
    </source>
</evidence>
<feature type="transmembrane region" description="Helical" evidence="7">
    <location>
        <begin position="322"/>
        <end position="341"/>
    </location>
</feature>
<feature type="transmembrane region" description="Helical" evidence="7">
    <location>
        <begin position="289"/>
        <end position="310"/>
    </location>
</feature>
<evidence type="ECO:0000256" key="6">
    <source>
        <dbReference type="ARBA" id="ARBA00023136"/>
    </source>
</evidence>
<dbReference type="PANTHER" id="PTHR30106:SF2">
    <property type="entry name" value="UPF0324 INNER MEMBRANE PROTEIN YEIH"/>
    <property type="match status" value="1"/>
</dbReference>
<reference evidence="9" key="1">
    <citation type="submission" date="2016-11" db="EMBL/GenBank/DDBJ databases">
        <authorList>
            <person name="Shukria A."/>
            <person name="Stevens D.C."/>
        </authorList>
    </citation>
    <scope>NUCLEOTIDE SEQUENCE [LARGE SCALE GENOMIC DNA]</scope>
    <source>
        <strain evidence="9">Cbfe23</strain>
    </source>
</reference>
<comment type="subcellular location">
    <subcellularLocation>
        <location evidence="1">Cell membrane</location>
        <topology evidence="1">Multi-pass membrane protein</topology>
    </subcellularLocation>
</comment>
<evidence type="ECO:0000256" key="1">
    <source>
        <dbReference type="ARBA" id="ARBA00004651"/>
    </source>
</evidence>
<evidence type="ECO:0000256" key="7">
    <source>
        <dbReference type="SAM" id="Phobius"/>
    </source>
</evidence>
<dbReference type="Proteomes" id="UP000182229">
    <property type="component" value="Unassembled WGS sequence"/>
</dbReference>
<protein>
    <recommendedName>
        <fullName evidence="10">Sulfate exporter family transporter</fullName>
    </recommendedName>
</protein>
<keyword evidence="5 7" id="KW-1133">Transmembrane helix</keyword>
<gene>
    <name evidence="8" type="ORF">BON30_17770</name>
</gene>
<evidence type="ECO:0000256" key="3">
    <source>
        <dbReference type="ARBA" id="ARBA00022475"/>
    </source>
</evidence>
<proteinExistence type="inferred from homology"/>
<feature type="transmembrane region" description="Helical" evidence="7">
    <location>
        <begin position="108"/>
        <end position="126"/>
    </location>
</feature>
<reference evidence="8 9" key="2">
    <citation type="submission" date="2016-12" db="EMBL/GenBank/DDBJ databases">
        <title>Draft Genome Sequence of Cystobacter ferrugineus Strain Cbfe23.</title>
        <authorList>
            <person name="Akbar S."/>
            <person name="Dowd S.E."/>
            <person name="Stevens D.C."/>
        </authorList>
    </citation>
    <scope>NUCLEOTIDE SEQUENCE [LARGE SCALE GENOMIC DNA]</scope>
    <source>
        <strain evidence="8 9">Cbfe23</strain>
    </source>
</reference>
<evidence type="ECO:0000313" key="9">
    <source>
        <dbReference type="Proteomes" id="UP000182229"/>
    </source>
</evidence>
<comment type="similarity">
    <text evidence="2">Belongs to the UPF0324 family.</text>
</comment>
<feature type="transmembrane region" description="Helical" evidence="7">
    <location>
        <begin position="49"/>
        <end position="72"/>
    </location>
</feature>
<comment type="caution">
    <text evidence="8">The sequence shown here is derived from an EMBL/GenBank/DDBJ whole genome shotgun (WGS) entry which is preliminary data.</text>
</comment>
<accession>A0A1L9BAT8</accession>
<dbReference type="InterPro" id="IPR018383">
    <property type="entry name" value="UPF0324_pro"/>
</dbReference>
<dbReference type="GO" id="GO:0005886">
    <property type="term" value="C:plasma membrane"/>
    <property type="evidence" value="ECO:0007669"/>
    <property type="project" value="UniProtKB-SubCell"/>
</dbReference>
<feature type="transmembrane region" description="Helical" evidence="7">
    <location>
        <begin position="25"/>
        <end position="43"/>
    </location>
</feature>
<dbReference type="AlphaFoldDB" id="A0A1L9BAT8"/>
<feature type="transmembrane region" description="Helical" evidence="7">
    <location>
        <begin position="232"/>
        <end position="252"/>
    </location>
</feature>